<evidence type="ECO:0000313" key="2">
    <source>
        <dbReference type="EMBL" id="KAF7345050.1"/>
    </source>
</evidence>
<dbReference type="AlphaFoldDB" id="A0A8H6XRK7"/>
<name>A0A8H6XRK7_9AGAR</name>
<dbReference type="Proteomes" id="UP000620124">
    <property type="component" value="Unassembled WGS sequence"/>
</dbReference>
<feature type="region of interest" description="Disordered" evidence="1">
    <location>
        <begin position="232"/>
        <end position="272"/>
    </location>
</feature>
<feature type="region of interest" description="Disordered" evidence="1">
    <location>
        <begin position="1"/>
        <end position="26"/>
    </location>
</feature>
<feature type="compositionally biased region" description="Gly residues" evidence="1">
    <location>
        <begin position="238"/>
        <end position="263"/>
    </location>
</feature>
<protein>
    <submittedName>
        <fullName evidence="2">Uncharacterized protein</fullName>
    </submittedName>
</protein>
<sequence length="272" mass="28515">MNISGLLGHPTPTIPTSFSDPPPTSGRNFLEEIEPPLINDSITVRTASNALQAILTLSSGAGHIQLRKALASTIDPLLERAVGIRQTASNEQDLGELATRIKRLTSMVSEMARDTTNLEQTNVETAQGELESIIRKLEVACLQGDFEPLFEPTDNAYLEKHNLSLALLTQIYQTVRKVDQFVRKLEGFSPSQVQIVQRDTTGKVGDAGTPGLIGGEGGYGAGPTLDLDPEAPSEIGNISGGTGGPGGVGGDVGGKGGAGGGPVIRGLRRTRP</sequence>
<evidence type="ECO:0000313" key="3">
    <source>
        <dbReference type="Proteomes" id="UP000620124"/>
    </source>
</evidence>
<comment type="caution">
    <text evidence="2">The sequence shown here is derived from an EMBL/GenBank/DDBJ whole genome shotgun (WGS) entry which is preliminary data.</text>
</comment>
<proteinExistence type="predicted"/>
<gene>
    <name evidence="2" type="ORF">MVEN_01667900</name>
</gene>
<dbReference type="EMBL" id="JACAZI010000014">
    <property type="protein sequence ID" value="KAF7345050.1"/>
    <property type="molecule type" value="Genomic_DNA"/>
</dbReference>
<organism evidence="2 3">
    <name type="scientific">Mycena venus</name>
    <dbReference type="NCBI Taxonomy" id="2733690"/>
    <lineage>
        <taxon>Eukaryota</taxon>
        <taxon>Fungi</taxon>
        <taxon>Dikarya</taxon>
        <taxon>Basidiomycota</taxon>
        <taxon>Agaricomycotina</taxon>
        <taxon>Agaricomycetes</taxon>
        <taxon>Agaricomycetidae</taxon>
        <taxon>Agaricales</taxon>
        <taxon>Marasmiineae</taxon>
        <taxon>Mycenaceae</taxon>
        <taxon>Mycena</taxon>
    </lineage>
</organism>
<evidence type="ECO:0000256" key="1">
    <source>
        <dbReference type="SAM" id="MobiDB-lite"/>
    </source>
</evidence>
<accession>A0A8H6XRK7</accession>
<keyword evidence="3" id="KW-1185">Reference proteome</keyword>
<reference evidence="2" key="1">
    <citation type="submission" date="2020-05" db="EMBL/GenBank/DDBJ databases">
        <title>Mycena genomes resolve the evolution of fungal bioluminescence.</title>
        <authorList>
            <person name="Tsai I.J."/>
        </authorList>
    </citation>
    <scope>NUCLEOTIDE SEQUENCE</scope>
    <source>
        <strain evidence="2">CCC161011</strain>
    </source>
</reference>